<reference evidence="3" key="1">
    <citation type="submission" date="2016-06" db="UniProtKB">
        <authorList>
            <consortium name="WormBaseParasite"/>
        </authorList>
    </citation>
    <scope>IDENTIFICATION</scope>
</reference>
<dbReference type="AlphaFoldDB" id="A0A183U7B3"/>
<keyword evidence="2" id="KW-1185">Reference proteome</keyword>
<evidence type="ECO:0000313" key="2">
    <source>
        <dbReference type="Proteomes" id="UP000050794"/>
    </source>
</evidence>
<evidence type="ECO:0000313" key="3">
    <source>
        <dbReference type="WBParaSite" id="TCNE_0000438301-mRNA-1"/>
    </source>
</evidence>
<dbReference type="Gene3D" id="1.20.1250.20">
    <property type="entry name" value="MFS general substrate transporter like domains"/>
    <property type="match status" value="1"/>
</dbReference>
<dbReference type="Proteomes" id="UP000050794">
    <property type="component" value="Unassembled WGS sequence"/>
</dbReference>
<organism evidence="2 3">
    <name type="scientific">Toxocara canis</name>
    <name type="common">Canine roundworm</name>
    <dbReference type="NCBI Taxonomy" id="6265"/>
    <lineage>
        <taxon>Eukaryota</taxon>
        <taxon>Metazoa</taxon>
        <taxon>Ecdysozoa</taxon>
        <taxon>Nematoda</taxon>
        <taxon>Chromadorea</taxon>
        <taxon>Rhabditida</taxon>
        <taxon>Spirurina</taxon>
        <taxon>Ascaridomorpha</taxon>
        <taxon>Ascaridoidea</taxon>
        <taxon>Toxocaridae</taxon>
        <taxon>Toxocara</taxon>
    </lineage>
</organism>
<accession>A0A183U7B3</accession>
<dbReference type="EMBL" id="UYWY01007297">
    <property type="protein sequence ID" value="VDM30100.1"/>
    <property type="molecule type" value="Genomic_DNA"/>
</dbReference>
<name>A0A183U7B3_TOXCA</name>
<evidence type="ECO:0000313" key="1">
    <source>
        <dbReference type="EMBL" id="VDM30100.1"/>
    </source>
</evidence>
<dbReference type="InterPro" id="IPR036259">
    <property type="entry name" value="MFS_trans_sf"/>
</dbReference>
<sequence length="143" mass="15770">MISDQIKIPLPPSPSTIETRWLPWTAGLGSAVWLCALANFINSADRVIMPIAIGGLSAEYDYTLVQQGWILSAFPAGYISSQVSITYPCIKLHFERLTDMILDTVQWCCLFAHVVRSVSNDEGGEREKGGGGGEERMVEFFNV</sequence>
<gene>
    <name evidence="1" type="ORF">TCNE_LOCUS4383</name>
</gene>
<dbReference type="WBParaSite" id="TCNE_0000438301-mRNA-1">
    <property type="protein sequence ID" value="TCNE_0000438301-mRNA-1"/>
    <property type="gene ID" value="TCNE_0000438301"/>
</dbReference>
<dbReference type="SUPFAM" id="SSF103473">
    <property type="entry name" value="MFS general substrate transporter"/>
    <property type="match status" value="1"/>
</dbReference>
<proteinExistence type="predicted"/>
<protein>
    <submittedName>
        <fullName evidence="3">Solute carrier family 23 member 2</fullName>
    </submittedName>
</protein>
<reference evidence="1 2" key="2">
    <citation type="submission" date="2018-11" db="EMBL/GenBank/DDBJ databases">
        <authorList>
            <consortium name="Pathogen Informatics"/>
        </authorList>
    </citation>
    <scope>NUCLEOTIDE SEQUENCE [LARGE SCALE GENOMIC DNA]</scope>
</reference>